<dbReference type="AlphaFoldDB" id="A0A1R1XMI2"/>
<proteinExistence type="predicted"/>
<protein>
    <submittedName>
        <fullName evidence="2">Protein N-lysine methyltransferase METTL21A</fullName>
    </submittedName>
</protein>
<keyword evidence="2" id="KW-0489">Methyltransferase</keyword>
<dbReference type="InterPro" id="IPR029063">
    <property type="entry name" value="SAM-dependent_MTases_sf"/>
</dbReference>
<evidence type="ECO:0000313" key="1">
    <source>
        <dbReference type="EMBL" id="OMJ08122.1"/>
    </source>
</evidence>
<dbReference type="Pfam" id="PF10294">
    <property type="entry name" value="Methyltransf_16"/>
    <property type="match status" value="1"/>
</dbReference>
<accession>A0A1R1XMI2</accession>
<dbReference type="Gene3D" id="3.40.50.150">
    <property type="entry name" value="Vaccinia Virus protein VP39"/>
    <property type="match status" value="1"/>
</dbReference>
<keyword evidence="3" id="KW-1185">Reference proteome</keyword>
<dbReference type="OrthoDB" id="194386at2759"/>
<sequence>MHDLVRGKSVLELGSGTGLLGLVCSAIGATETLLTDMNKDVLNLLKINSDINSETSKCVSVKELDWFSDDDMSELKGKYDVIIGSDLVYDPDITPEFFKMLETLVTDKKQMAYIASTVRREETFNQFTQLLESSAVLESSTMDISDLSPIFIQENSDCSVKLSIIALKQI</sequence>
<dbReference type="STRING" id="133412.A0A1R1XMI2"/>
<keyword evidence="2" id="KW-0808">Transferase</keyword>
<dbReference type="EMBL" id="LSSN01002541">
    <property type="protein sequence ID" value="OMJ15835.1"/>
    <property type="molecule type" value="Genomic_DNA"/>
</dbReference>
<dbReference type="PANTHER" id="PTHR14614">
    <property type="entry name" value="HEPATOCELLULAR CARCINOMA-ASSOCIATED ANTIGEN"/>
    <property type="match status" value="1"/>
</dbReference>
<reference evidence="2 3" key="1">
    <citation type="submission" date="2017-01" db="EMBL/GenBank/DDBJ databases">
        <authorList>
            <person name="Mah S.A."/>
            <person name="Swanson W.J."/>
            <person name="Moy G.W."/>
            <person name="Vacquier V.D."/>
        </authorList>
    </citation>
    <scope>NUCLEOTIDE SEQUENCE [LARGE SCALE GENOMIC DNA]</scope>
    <source>
        <strain evidence="2 3">GSMNP</strain>
    </source>
</reference>
<dbReference type="GO" id="GO:0008168">
    <property type="term" value="F:methyltransferase activity"/>
    <property type="evidence" value="ECO:0007669"/>
    <property type="project" value="UniProtKB-KW"/>
</dbReference>
<evidence type="ECO:0000313" key="3">
    <source>
        <dbReference type="Proteomes" id="UP000187283"/>
    </source>
</evidence>
<dbReference type="PANTHER" id="PTHR14614:SF130">
    <property type="entry name" value="PROTEIN-LYSINE N-METHYLTRANSFERASE EEF2KMT"/>
    <property type="match status" value="1"/>
</dbReference>
<dbReference type="EMBL" id="LSSN01005875">
    <property type="protein sequence ID" value="OMJ08122.1"/>
    <property type="molecule type" value="Genomic_DNA"/>
</dbReference>
<evidence type="ECO:0000313" key="2">
    <source>
        <dbReference type="EMBL" id="OMJ15835.1"/>
    </source>
</evidence>
<comment type="caution">
    <text evidence="2">The sequence shown here is derived from an EMBL/GenBank/DDBJ whole genome shotgun (WGS) entry which is preliminary data.</text>
</comment>
<organism evidence="2 3">
    <name type="scientific">Smittium culicis</name>
    <dbReference type="NCBI Taxonomy" id="133412"/>
    <lineage>
        <taxon>Eukaryota</taxon>
        <taxon>Fungi</taxon>
        <taxon>Fungi incertae sedis</taxon>
        <taxon>Zoopagomycota</taxon>
        <taxon>Kickxellomycotina</taxon>
        <taxon>Harpellomycetes</taxon>
        <taxon>Harpellales</taxon>
        <taxon>Legeriomycetaceae</taxon>
        <taxon>Smittium</taxon>
    </lineage>
</organism>
<dbReference type="InterPro" id="IPR019410">
    <property type="entry name" value="Methyltransf_16"/>
</dbReference>
<dbReference type="SUPFAM" id="SSF53335">
    <property type="entry name" value="S-adenosyl-L-methionine-dependent methyltransferases"/>
    <property type="match status" value="1"/>
</dbReference>
<dbReference type="GO" id="GO:0032259">
    <property type="term" value="P:methylation"/>
    <property type="evidence" value="ECO:0007669"/>
    <property type="project" value="UniProtKB-KW"/>
</dbReference>
<dbReference type="Proteomes" id="UP000187283">
    <property type="component" value="Unassembled WGS sequence"/>
</dbReference>
<name>A0A1R1XMI2_9FUNG</name>
<gene>
    <name evidence="1" type="ORF">AYI70_g11746</name>
    <name evidence="2" type="ORF">AYI70_g6998</name>
</gene>